<organism evidence="3 4">
    <name type="scientific">Diaphorina citri</name>
    <name type="common">Asian citrus psyllid</name>
    <dbReference type="NCBI Taxonomy" id="121845"/>
    <lineage>
        <taxon>Eukaryota</taxon>
        <taxon>Metazoa</taxon>
        <taxon>Ecdysozoa</taxon>
        <taxon>Arthropoda</taxon>
        <taxon>Hexapoda</taxon>
        <taxon>Insecta</taxon>
        <taxon>Pterygota</taxon>
        <taxon>Neoptera</taxon>
        <taxon>Paraneoptera</taxon>
        <taxon>Hemiptera</taxon>
        <taxon>Sternorrhyncha</taxon>
        <taxon>Psylloidea</taxon>
        <taxon>Psyllidae</taxon>
        <taxon>Diaphorininae</taxon>
        <taxon>Diaphorina</taxon>
    </lineage>
</organism>
<keyword evidence="1" id="KW-0812">Transmembrane</keyword>
<feature type="transmembrane region" description="Helical" evidence="1">
    <location>
        <begin position="97"/>
        <end position="123"/>
    </location>
</feature>
<sequence>MDPLLFLSWLSVTLVFNSAVSQASAPNQIHDGRERRDVDGRPFDDPMVLSRARMVRDLVTDSLTPMYGAVRTPCFPLRVSTSINSRLRSKILRSPELILSTLCLLGCLIWICASLALMFCFGHRYKCALCLSDKGLLYAIAHFMCCCFICHFCLDGRSKDPDCKTPEKIDPCSKSSVCSRLMDFS</sequence>
<feature type="transmembrane region" description="Helical" evidence="1">
    <location>
        <begin position="135"/>
        <end position="154"/>
    </location>
</feature>
<feature type="signal peptide" evidence="2">
    <location>
        <begin position="1"/>
        <end position="25"/>
    </location>
</feature>
<dbReference type="RefSeq" id="XP_008484971.1">
    <property type="nucleotide sequence ID" value="XM_008486749.2"/>
</dbReference>
<keyword evidence="2" id="KW-0732">Signal</keyword>
<dbReference type="KEGG" id="dci:103521637"/>
<name>A0A1S3DPF7_DIACI</name>
<dbReference type="Proteomes" id="UP000079169">
    <property type="component" value="Unplaced"/>
</dbReference>
<proteinExistence type="predicted"/>
<keyword evidence="3" id="KW-1185">Reference proteome</keyword>
<gene>
    <name evidence="4" type="primary">LOC103521637</name>
</gene>
<protein>
    <submittedName>
        <fullName evidence="4">Uncharacterized protein LOC103521637</fullName>
    </submittedName>
</protein>
<dbReference type="AlphaFoldDB" id="A0A1S3DPF7"/>
<evidence type="ECO:0000313" key="4">
    <source>
        <dbReference type="RefSeq" id="XP_008484971.1"/>
    </source>
</evidence>
<feature type="chain" id="PRO_5010160871" evidence="2">
    <location>
        <begin position="26"/>
        <end position="185"/>
    </location>
</feature>
<accession>A0A1S3DPF7</accession>
<dbReference type="GeneID" id="103521637"/>
<evidence type="ECO:0000256" key="2">
    <source>
        <dbReference type="SAM" id="SignalP"/>
    </source>
</evidence>
<dbReference type="PaxDb" id="121845-A0A1S3DPF7"/>
<reference evidence="4" key="1">
    <citation type="submission" date="2025-08" db="UniProtKB">
        <authorList>
            <consortium name="RefSeq"/>
        </authorList>
    </citation>
    <scope>IDENTIFICATION</scope>
</reference>
<evidence type="ECO:0000256" key="1">
    <source>
        <dbReference type="SAM" id="Phobius"/>
    </source>
</evidence>
<keyword evidence="1" id="KW-1133">Transmembrane helix</keyword>
<evidence type="ECO:0000313" key="3">
    <source>
        <dbReference type="Proteomes" id="UP000079169"/>
    </source>
</evidence>
<keyword evidence="1" id="KW-0472">Membrane</keyword>